<protein>
    <recommendedName>
        <fullName evidence="6">Ras-related protein Rab-7L1</fullName>
    </recommendedName>
</protein>
<dbReference type="Pfam" id="PF00071">
    <property type="entry name" value="Ras"/>
    <property type="match status" value="1"/>
</dbReference>
<dbReference type="GO" id="GO:0045335">
    <property type="term" value="C:phagocytic vesicle"/>
    <property type="evidence" value="ECO:0007669"/>
    <property type="project" value="TreeGrafter"/>
</dbReference>
<dbReference type="PROSITE" id="PS51421">
    <property type="entry name" value="RAS"/>
    <property type="match status" value="1"/>
</dbReference>
<dbReference type="PANTHER" id="PTHR47981">
    <property type="entry name" value="RAB FAMILY"/>
    <property type="match status" value="1"/>
</dbReference>
<dbReference type="InterPro" id="IPR027417">
    <property type="entry name" value="P-loop_NTPase"/>
</dbReference>
<evidence type="ECO:0000256" key="2">
    <source>
        <dbReference type="ARBA" id="ARBA00022741"/>
    </source>
</evidence>
<gene>
    <name evidence="4" type="ORF">L798_13223</name>
</gene>
<dbReference type="GO" id="GO:0008333">
    <property type="term" value="P:endosome to lysosome transport"/>
    <property type="evidence" value="ECO:0007669"/>
    <property type="project" value="TreeGrafter"/>
</dbReference>
<comment type="similarity">
    <text evidence="1">Belongs to the small GTPase superfamily. Rab family.</text>
</comment>
<keyword evidence="5" id="KW-1185">Reference proteome</keyword>
<dbReference type="SMART" id="SM00175">
    <property type="entry name" value="RAB"/>
    <property type="match status" value="1"/>
</dbReference>
<dbReference type="FunFam" id="3.40.50.300:FF:001447">
    <property type="entry name" value="Ras-related protein Rab-1B"/>
    <property type="match status" value="1"/>
</dbReference>
<dbReference type="GO" id="GO:0005525">
    <property type="term" value="F:GTP binding"/>
    <property type="evidence" value="ECO:0007669"/>
    <property type="project" value="UniProtKB-KW"/>
</dbReference>
<name>A0A067QVB4_ZOONE</name>
<dbReference type="NCBIfam" id="TIGR00231">
    <property type="entry name" value="small_GTP"/>
    <property type="match status" value="1"/>
</dbReference>
<dbReference type="SMART" id="SM00174">
    <property type="entry name" value="RHO"/>
    <property type="match status" value="1"/>
</dbReference>
<dbReference type="InterPro" id="IPR005225">
    <property type="entry name" value="Small_GTP-bd"/>
</dbReference>
<organism evidence="4 5">
    <name type="scientific">Zootermopsis nevadensis</name>
    <name type="common">Dampwood termite</name>
    <dbReference type="NCBI Taxonomy" id="136037"/>
    <lineage>
        <taxon>Eukaryota</taxon>
        <taxon>Metazoa</taxon>
        <taxon>Ecdysozoa</taxon>
        <taxon>Arthropoda</taxon>
        <taxon>Hexapoda</taxon>
        <taxon>Insecta</taxon>
        <taxon>Pterygota</taxon>
        <taxon>Neoptera</taxon>
        <taxon>Polyneoptera</taxon>
        <taxon>Dictyoptera</taxon>
        <taxon>Blattodea</taxon>
        <taxon>Blattoidea</taxon>
        <taxon>Termitoidae</taxon>
        <taxon>Termopsidae</taxon>
        <taxon>Zootermopsis</taxon>
    </lineage>
</organism>
<dbReference type="AlphaFoldDB" id="A0A067QVB4"/>
<evidence type="ECO:0000313" key="4">
    <source>
        <dbReference type="EMBL" id="KDR13015.1"/>
    </source>
</evidence>
<dbReference type="GO" id="GO:0005764">
    <property type="term" value="C:lysosome"/>
    <property type="evidence" value="ECO:0007669"/>
    <property type="project" value="TreeGrafter"/>
</dbReference>
<dbReference type="GO" id="GO:0003924">
    <property type="term" value="F:GTPase activity"/>
    <property type="evidence" value="ECO:0007669"/>
    <property type="project" value="InterPro"/>
</dbReference>
<dbReference type="PROSITE" id="PS51419">
    <property type="entry name" value="RAB"/>
    <property type="match status" value="1"/>
</dbReference>
<evidence type="ECO:0000256" key="1">
    <source>
        <dbReference type="ARBA" id="ARBA00006270"/>
    </source>
</evidence>
<evidence type="ECO:0000313" key="5">
    <source>
        <dbReference type="Proteomes" id="UP000027135"/>
    </source>
</evidence>
<dbReference type="GO" id="GO:0090385">
    <property type="term" value="P:phagosome-lysosome fusion"/>
    <property type="evidence" value="ECO:0007669"/>
    <property type="project" value="TreeGrafter"/>
</dbReference>
<dbReference type="InterPro" id="IPR001806">
    <property type="entry name" value="Small_GTPase"/>
</dbReference>
<sequence length="175" mass="19808">SCEKLFKVLILGDQSVGKTSYVQRYVGNTFAKDYKETVGVDFAVKVLKLLDATVALQLWDIAGQEIFTWMTRIYCKNSHGCVIMFDLSNRSTLNNAIRCKKEVVDSNCTAPEGKKFPCILIANKCDILDSEKEVTQAEIEQIYREHEFSGWTKTSVKNGFMVNESLRSVLILVFS</sequence>
<dbReference type="OMA" id="REHEFSG"/>
<dbReference type="PANTHER" id="PTHR47981:SF42">
    <property type="entry name" value="RAS-RELATED PROTEIN RAB-7L1-LIKE ISOFORM X1"/>
    <property type="match status" value="1"/>
</dbReference>
<dbReference type="eggNOG" id="KOG4423">
    <property type="taxonomic scope" value="Eukaryota"/>
</dbReference>
<accession>A0A067QVB4</accession>
<dbReference type="InParanoid" id="A0A067QVB4"/>
<dbReference type="STRING" id="136037.A0A067QVB4"/>
<dbReference type="SUPFAM" id="SSF52540">
    <property type="entry name" value="P-loop containing nucleoside triphosphate hydrolases"/>
    <property type="match status" value="1"/>
</dbReference>
<dbReference type="PRINTS" id="PR00449">
    <property type="entry name" value="RASTRNSFRMNG"/>
</dbReference>
<keyword evidence="2" id="KW-0547">Nucleotide-binding</keyword>
<reference evidence="4 5" key="1">
    <citation type="journal article" date="2014" name="Nat. Commun.">
        <title>Molecular traces of alternative social organization in a termite genome.</title>
        <authorList>
            <person name="Terrapon N."/>
            <person name="Li C."/>
            <person name="Robertson H.M."/>
            <person name="Ji L."/>
            <person name="Meng X."/>
            <person name="Booth W."/>
            <person name="Chen Z."/>
            <person name="Childers C.P."/>
            <person name="Glastad K.M."/>
            <person name="Gokhale K."/>
            <person name="Gowin J."/>
            <person name="Gronenberg W."/>
            <person name="Hermansen R.A."/>
            <person name="Hu H."/>
            <person name="Hunt B.G."/>
            <person name="Huylmans A.K."/>
            <person name="Khalil S.M."/>
            <person name="Mitchell R.D."/>
            <person name="Munoz-Torres M.C."/>
            <person name="Mustard J.A."/>
            <person name="Pan H."/>
            <person name="Reese J.T."/>
            <person name="Scharf M.E."/>
            <person name="Sun F."/>
            <person name="Vogel H."/>
            <person name="Xiao J."/>
            <person name="Yang W."/>
            <person name="Yang Z."/>
            <person name="Yang Z."/>
            <person name="Zhou J."/>
            <person name="Zhu J."/>
            <person name="Brent C.S."/>
            <person name="Elsik C.G."/>
            <person name="Goodisman M.A."/>
            <person name="Liberles D.A."/>
            <person name="Roe R.M."/>
            <person name="Vargo E.L."/>
            <person name="Vilcinskas A."/>
            <person name="Wang J."/>
            <person name="Bornberg-Bauer E."/>
            <person name="Korb J."/>
            <person name="Zhang G."/>
            <person name="Liebig J."/>
        </authorList>
    </citation>
    <scope>NUCLEOTIDE SEQUENCE [LARGE SCALE GENOMIC DNA]</scope>
    <source>
        <tissue evidence="4">Whole organism</tissue>
    </source>
</reference>
<dbReference type="Gene3D" id="3.40.50.300">
    <property type="entry name" value="P-loop containing nucleotide triphosphate hydrolases"/>
    <property type="match status" value="1"/>
</dbReference>
<evidence type="ECO:0000256" key="3">
    <source>
        <dbReference type="ARBA" id="ARBA00023134"/>
    </source>
</evidence>
<evidence type="ECO:0008006" key="6">
    <source>
        <dbReference type="Google" id="ProtNLM"/>
    </source>
</evidence>
<dbReference type="Proteomes" id="UP000027135">
    <property type="component" value="Unassembled WGS sequence"/>
</dbReference>
<proteinExistence type="inferred from homology"/>
<keyword evidence="3" id="KW-0342">GTP-binding</keyword>
<dbReference type="SMART" id="SM00173">
    <property type="entry name" value="RAS"/>
    <property type="match status" value="1"/>
</dbReference>
<dbReference type="EMBL" id="KK852980">
    <property type="protein sequence ID" value="KDR13015.1"/>
    <property type="molecule type" value="Genomic_DNA"/>
</dbReference>
<feature type="non-terminal residue" evidence="4">
    <location>
        <position position="1"/>
    </location>
</feature>
<dbReference type="GO" id="GO:0005770">
    <property type="term" value="C:late endosome"/>
    <property type="evidence" value="ECO:0007669"/>
    <property type="project" value="TreeGrafter"/>
</dbReference>